<dbReference type="AlphaFoldDB" id="A0A3N4LNQ4"/>
<sequence length="131" mass="15378">MKEPRQPKPPKEPKPKKEKPPPKRKRSPSPPINEADFPPEALLKPNSSYLILIHEAISNSEKKMLSLPDIYRTIQRKYPYFKLRVTTTGWQSSVRHNLSQSSAFERVQREGKGWLWKITEGFNIEKEKKKK</sequence>
<dbReference type="CDD" id="cd00059">
    <property type="entry name" value="FH_FOX"/>
    <property type="match status" value="1"/>
</dbReference>
<feature type="compositionally biased region" description="Basic and acidic residues" evidence="4">
    <location>
        <begin position="1"/>
        <end position="21"/>
    </location>
</feature>
<comment type="subcellular location">
    <subcellularLocation>
        <location evidence="3">Nucleus</location>
    </subcellularLocation>
</comment>
<dbReference type="InParanoid" id="A0A3N4LNQ4"/>
<dbReference type="GO" id="GO:0000981">
    <property type="term" value="F:DNA-binding transcription factor activity, RNA polymerase II-specific"/>
    <property type="evidence" value="ECO:0007669"/>
    <property type="project" value="TreeGrafter"/>
</dbReference>
<proteinExistence type="predicted"/>
<dbReference type="EMBL" id="ML121541">
    <property type="protein sequence ID" value="RPB24537.1"/>
    <property type="molecule type" value="Genomic_DNA"/>
</dbReference>
<dbReference type="Gene3D" id="1.10.10.10">
    <property type="entry name" value="Winged helix-like DNA-binding domain superfamily/Winged helix DNA-binding domain"/>
    <property type="match status" value="1"/>
</dbReference>
<dbReference type="PROSITE" id="PS00658">
    <property type="entry name" value="FORK_HEAD_2"/>
    <property type="match status" value="1"/>
</dbReference>
<evidence type="ECO:0000256" key="1">
    <source>
        <dbReference type="ARBA" id="ARBA00023125"/>
    </source>
</evidence>
<dbReference type="GO" id="GO:0000978">
    <property type="term" value="F:RNA polymerase II cis-regulatory region sequence-specific DNA binding"/>
    <property type="evidence" value="ECO:0007669"/>
    <property type="project" value="TreeGrafter"/>
</dbReference>
<dbReference type="PRINTS" id="PR00053">
    <property type="entry name" value="FORKHEAD"/>
</dbReference>
<accession>A0A3N4LNQ4</accession>
<evidence type="ECO:0000256" key="4">
    <source>
        <dbReference type="SAM" id="MobiDB-lite"/>
    </source>
</evidence>
<dbReference type="InterPro" id="IPR036390">
    <property type="entry name" value="WH_DNA-bd_sf"/>
</dbReference>
<dbReference type="PROSITE" id="PS50039">
    <property type="entry name" value="FORK_HEAD_3"/>
    <property type="match status" value="1"/>
</dbReference>
<dbReference type="InterPro" id="IPR050211">
    <property type="entry name" value="FOX_domain-containing"/>
</dbReference>
<keyword evidence="1 3" id="KW-0238">DNA-binding</keyword>
<feature type="non-terminal residue" evidence="6">
    <location>
        <position position="131"/>
    </location>
</feature>
<evidence type="ECO:0000313" key="6">
    <source>
        <dbReference type="EMBL" id="RPB24537.1"/>
    </source>
</evidence>
<name>A0A3N4LNQ4_9PEZI</name>
<dbReference type="STRING" id="1051890.A0A3N4LNQ4"/>
<feature type="DNA-binding region" description="Fork-head" evidence="3">
    <location>
        <begin position="44"/>
        <end position="131"/>
    </location>
</feature>
<organism evidence="6 7">
    <name type="scientific">Terfezia boudieri ATCC MYA-4762</name>
    <dbReference type="NCBI Taxonomy" id="1051890"/>
    <lineage>
        <taxon>Eukaryota</taxon>
        <taxon>Fungi</taxon>
        <taxon>Dikarya</taxon>
        <taxon>Ascomycota</taxon>
        <taxon>Pezizomycotina</taxon>
        <taxon>Pezizomycetes</taxon>
        <taxon>Pezizales</taxon>
        <taxon>Pezizaceae</taxon>
        <taxon>Terfezia</taxon>
    </lineage>
</organism>
<dbReference type="SUPFAM" id="SSF46785">
    <property type="entry name" value="Winged helix' DNA-binding domain"/>
    <property type="match status" value="1"/>
</dbReference>
<evidence type="ECO:0000256" key="3">
    <source>
        <dbReference type="PROSITE-ProRule" id="PRU00089"/>
    </source>
</evidence>
<dbReference type="Proteomes" id="UP000267821">
    <property type="component" value="Unassembled WGS sequence"/>
</dbReference>
<evidence type="ECO:0000313" key="7">
    <source>
        <dbReference type="Proteomes" id="UP000267821"/>
    </source>
</evidence>
<dbReference type="InterPro" id="IPR001766">
    <property type="entry name" value="Fork_head_dom"/>
</dbReference>
<keyword evidence="7" id="KW-1185">Reference proteome</keyword>
<dbReference type="InterPro" id="IPR030456">
    <property type="entry name" value="TF_fork_head_CS_2"/>
</dbReference>
<feature type="domain" description="Fork-head" evidence="5">
    <location>
        <begin position="44"/>
        <end position="131"/>
    </location>
</feature>
<dbReference type="OrthoDB" id="5402974at2759"/>
<dbReference type="PANTHER" id="PTHR11829">
    <property type="entry name" value="FORKHEAD BOX PROTEIN"/>
    <property type="match status" value="1"/>
</dbReference>
<evidence type="ECO:0000259" key="5">
    <source>
        <dbReference type="PROSITE" id="PS50039"/>
    </source>
</evidence>
<keyword evidence="2 3" id="KW-0539">Nucleus</keyword>
<gene>
    <name evidence="6" type="ORF">L211DRAFT_784841</name>
</gene>
<feature type="region of interest" description="Disordered" evidence="4">
    <location>
        <begin position="1"/>
        <end position="40"/>
    </location>
</feature>
<dbReference type="InterPro" id="IPR036388">
    <property type="entry name" value="WH-like_DNA-bd_sf"/>
</dbReference>
<protein>
    <submittedName>
        <fullName evidence="6">Winged helix DNA-binding domain-containing protein</fullName>
    </submittedName>
</protein>
<evidence type="ECO:0000256" key="2">
    <source>
        <dbReference type="ARBA" id="ARBA00023242"/>
    </source>
</evidence>
<dbReference type="PANTHER" id="PTHR11829:SF343">
    <property type="entry name" value="FORK-HEAD DOMAIN-CONTAINING PROTEIN"/>
    <property type="match status" value="1"/>
</dbReference>
<dbReference type="Pfam" id="PF00250">
    <property type="entry name" value="Forkhead"/>
    <property type="match status" value="1"/>
</dbReference>
<dbReference type="SMART" id="SM00339">
    <property type="entry name" value="FH"/>
    <property type="match status" value="1"/>
</dbReference>
<reference evidence="6 7" key="1">
    <citation type="journal article" date="2018" name="Nat. Ecol. Evol.">
        <title>Pezizomycetes genomes reveal the molecular basis of ectomycorrhizal truffle lifestyle.</title>
        <authorList>
            <person name="Murat C."/>
            <person name="Payen T."/>
            <person name="Noel B."/>
            <person name="Kuo A."/>
            <person name="Morin E."/>
            <person name="Chen J."/>
            <person name="Kohler A."/>
            <person name="Krizsan K."/>
            <person name="Balestrini R."/>
            <person name="Da Silva C."/>
            <person name="Montanini B."/>
            <person name="Hainaut M."/>
            <person name="Levati E."/>
            <person name="Barry K.W."/>
            <person name="Belfiori B."/>
            <person name="Cichocki N."/>
            <person name="Clum A."/>
            <person name="Dockter R.B."/>
            <person name="Fauchery L."/>
            <person name="Guy J."/>
            <person name="Iotti M."/>
            <person name="Le Tacon F."/>
            <person name="Lindquist E.A."/>
            <person name="Lipzen A."/>
            <person name="Malagnac F."/>
            <person name="Mello A."/>
            <person name="Molinier V."/>
            <person name="Miyauchi S."/>
            <person name="Poulain J."/>
            <person name="Riccioni C."/>
            <person name="Rubini A."/>
            <person name="Sitrit Y."/>
            <person name="Splivallo R."/>
            <person name="Traeger S."/>
            <person name="Wang M."/>
            <person name="Zifcakova L."/>
            <person name="Wipf D."/>
            <person name="Zambonelli A."/>
            <person name="Paolocci F."/>
            <person name="Nowrousian M."/>
            <person name="Ottonello S."/>
            <person name="Baldrian P."/>
            <person name="Spatafora J.W."/>
            <person name="Henrissat B."/>
            <person name="Nagy L.G."/>
            <person name="Aury J.M."/>
            <person name="Wincker P."/>
            <person name="Grigoriev I.V."/>
            <person name="Bonfante P."/>
            <person name="Martin F.M."/>
        </authorList>
    </citation>
    <scope>NUCLEOTIDE SEQUENCE [LARGE SCALE GENOMIC DNA]</scope>
    <source>
        <strain evidence="6 7">ATCC MYA-4762</strain>
    </source>
</reference>
<dbReference type="GO" id="GO:0005634">
    <property type="term" value="C:nucleus"/>
    <property type="evidence" value="ECO:0007669"/>
    <property type="project" value="UniProtKB-SubCell"/>
</dbReference>